<dbReference type="InterPro" id="IPR022051">
    <property type="entry name" value="DUF3611"/>
</dbReference>
<proteinExistence type="predicted"/>
<feature type="transmembrane region" description="Helical" evidence="1">
    <location>
        <begin position="63"/>
        <end position="85"/>
    </location>
</feature>
<keyword evidence="1" id="KW-0472">Membrane</keyword>
<dbReference type="EMBL" id="CP002198">
    <property type="protein sequence ID" value="ADN15526.1"/>
    <property type="molecule type" value="Genomic_DNA"/>
</dbReference>
<keyword evidence="3" id="KW-1185">Reference proteome</keyword>
<evidence type="ECO:0000256" key="1">
    <source>
        <dbReference type="SAM" id="Phobius"/>
    </source>
</evidence>
<dbReference type="STRING" id="497965.Cyan7822_3585"/>
<dbReference type="PANTHER" id="PTHR34548">
    <property type="entry name" value="PROTEIN TIC 21, CHLOROPLASTIC"/>
    <property type="match status" value="1"/>
</dbReference>
<sequence>MNRDGELAAPLSQGAVKAASTLRMAGNIGFWLQLVFGVLAAVLLLLAAAGLTAAGDTKTIQGAGFSLFCATGGILALIISLIFFFRYRKIAQLIQYGDPAIRPHKKSTLQAIKLGLVANLLGMLLAILGAESFVGVLWQKLSSLPQGTTIYNTSQLPQPNEILLVLANTHTIFCHFIGIVIALLLLDRLNK</sequence>
<keyword evidence="1" id="KW-0812">Transmembrane</keyword>
<reference evidence="3" key="1">
    <citation type="journal article" date="2011" name="MBio">
        <title>Novel metabolic attributes of the genus Cyanothece, comprising a group of unicellular nitrogen-fixing Cyanobacteria.</title>
        <authorList>
            <person name="Bandyopadhyay A."/>
            <person name="Elvitigala T."/>
            <person name="Welsh E."/>
            <person name="Stockel J."/>
            <person name="Liberton M."/>
            <person name="Min H."/>
            <person name="Sherman L.A."/>
            <person name="Pakrasi H.B."/>
        </authorList>
    </citation>
    <scope>NUCLEOTIDE SEQUENCE [LARGE SCALE GENOMIC DNA]</scope>
    <source>
        <strain evidence="3">PCC 7822</strain>
    </source>
</reference>
<name>E0UG25_GLOV7</name>
<dbReference type="PANTHER" id="PTHR34548:SF2">
    <property type="entry name" value="PROTEIN TIC 21, CHLOROPLASTIC"/>
    <property type="match status" value="1"/>
</dbReference>
<accession>E0UG25</accession>
<dbReference type="RefSeq" id="WP_013323595.1">
    <property type="nucleotide sequence ID" value="NC_014501.1"/>
</dbReference>
<feature type="transmembrane region" description="Helical" evidence="1">
    <location>
        <begin position="162"/>
        <end position="186"/>
    </location>
</feature>
<dbReference type="Pfam" id="PF12263">
    <property type="entry name" value="DUF3611"/>
    <property type="match status" value="1"/>
</dbReference>
<protein>
    <recommendedName>
        <fullName evidence="4">DUF3611 family protein</fullName>
    </recommendedName>
</protein>
<dbReference type="HOGENOM" id="CLU_083138_1_1_3"/>
<evidence type="ECO:0000313" key="2">
    <source>
        <dbReference type="EMBL" id="ADN15526.1"/>
    </source>
</evidence>
<dbReference type="Proteomes" id="UP000008206">
    <property type="component" value="Chromosome"/>
</dbReference>
<feature type="transmembrane region" description="Helical" evidence="1">
    <location>
        <begin position="30"/>
        <end position="51"/>
    </location>
</feature>
<keyword evidence="1" id="KW-1133">Transmembrane helix</keyword>
<gene>
    <name evidence="2" type="ordered locus">Cyan7822_3585</name>
</gene>
<evidence type="ECO:0008006" key="4">
    <source>
        <dbReference type="Google" id="ProtNLM"/>
    </source>
</evidence>
<dbReference type="AlphaFoldDB" id="E0UG25"/>
<dbReference type="OrthoDB" id="5766633at2"/>
<feature type="transmembrane region" description="Helical" evidence="1">
    <location>
        <begin position="114"/>
        <end position="138"/>
    </location>
</feature>
<evidence type="ECO:0000313" key="3">
    <source>
        <dbReference type="Proteomes" id="UP000008206"/>
    </source>
</evidence>
<organism evidence="2 3">
    <name type="scientific">Gloeothece verrucosa (strain PCC 7822)</name>
    <name type="common">Cyanothece sp. (strain PCC 7822)</name>
    <dbReference type="NCBI Taxonomy" id="497965"/>
    <lineage>
        <taxon>Bacteria</taxon>
        <taxon>Bacillati</taxon>
        <taxon>Cyanobacteriota</taxon>
        <taxon>Cyanophyceae</taxon>
        <taxon>Oscillatoriophycideae</taxon>
        <taxon>Chroococcales</taxon>
        <taxon>Aphanothecaceae</taxon>
        <taxon>Gloeothece</taxon>
        <taxon>Gloeothece verrucosa</taxon>
    </lineage>
</organism>
<dbReference type="KEGG" id="cyj:Cyan7822_3585"/>
<dbReference type="eggNOG" id="COG3038">
    <property type="taxonomic scope" value="Bacteria"/>
</dbReference>